<organism evidence="1 2">
    <name type="scientific">Desulfobotulus alkaliphilus</name>
    <dbReference type="NCBI Taxonomy" id="622671"/>
    <lineage>
        <taxon>Bacteria</taxon>
        <taxon>Pseudomonadati</taxon>
        <taxon>Thermodesulfobacteriota</taxon>
        <taxon>Desulfobacteria</taxon>
        <taxon>Desulfobacterales</taxon>
        <taxon>Desulfobacteraceae</taxon>
        <taxon>Desulfobotulus</taxon>
    </lineage>
</organism>
<sequence>MRYVERPIFCPFFRTRGGTQKMACKPPIYHAIFWQLSTNMPRLEGIET</sequence>
<dbReference type="AlphaFoldDB" id="A0A562RGN8"/>
<evidence type="ECO:0000313" key="2">
    <source>
        <dbReference type="Proteomes" id="UP000318307"/>
    </source>
</evidence>
<dbReference type="Proteomes" id="UP000318307">
    <property type="component" value="Unassembled WGS sequence"/>
</dbReference>
<gene>
    <name evidence="1" type="ORF">LZ24_02660</name>
</gene>
<reference evidence="1 2" key="1">
    <citation type="submission" date="2019-07" db="EMBL/GenBank/DDBJ databases">
        <title>Genome sequencing of 100 strains of the haloalkaliphilic chemolithoautotrophic sulfur-oxidizing bacterium Thioalkalivibrio.</title>
        <authorList>
            <person name="Muyzer G."/>
        </authorList>
    </citation>
    <scope>NUCLEOTIDE SEQUENCE [LARGE SCALE GENOMIC DNA]</scope>
    <source>
        <strain evidence="1 2">ASO4-4</strain>
    </source>
</reference>
<dbReference type="EMBL" id="VLLC01000023">
    <property type="protein sequence ID" value="TWI68178.1"/>
    <property type="molecule type" value="Genomic_DNA"/>
</dbReference>
<proteinExistence type="predicted"/>
<comment type="caution">
    <text evidence="1">The sequence shown here is derived from an EMBL/GenBank/DDBJ whole genome shotgun (WGS) entry which is preliminary data.</text>
</comment>
<protein>
    <submittedName>
        <fullName evidence="1">Uncharacterized protein</fullName>
    </submittedName>
</protein>
<keyword evidence="2" id="KW-1185">Reference proteome</keyword>
<accession>A0A562RGN8</accession>
<name>A0A562RGN8_9BACT</name>
<evidence type="ECO:0000313" key="1">
    <source>
        <dbReference type="EMBL" id="TWI68178.1"/>
    </source>
</evidence>
<feature type="non-terminal residue" evidence="1">
    <location>
        <position position="48"/>
    </location>
</feature>